<dbReference type="EMBL" id="ML004444">
    <property type="protein sequence ID" value="RKP31275.1"/>
    <property type="molecule type" value="Genomic_DNA"/>
</dbReference>
<dbReference type="InterPro" id="IPR018843">
    <property type="entry name" value="Utp8_b-prop"/>
</dbReference>
<dbReference type="Proteomes" id="UP000268321">
    <property type="component" value="Unassembled WGS sequence"/>
</dbReference>
<evidence type="ECO:0008006" key="5">
    <source>
        <dbReference type="Google" id="ProtNLM"/>
    </source>
</evidence>
<evidence type="ECO:0000313" key="3">
    <source>
        <dbReference type="EMBL" id="RKP31275.1"/>
    </source>
</evidence>
<evidence type="ECO:0000259" key="1">
    <source>
        <dbReference type="Pfam" id="PF10395"/>
    </source>
</evidence>
<organism evidence="3 4">
    <name type="scientific">Metschnikowia bicuspidata</name>
    <dbReference type="NCBI Taxonomy" id="27322"/>
    <lineage>
        <taxon>Eukaryota</taxon>
        <taxon>Fungi</taxon>
        <taxon>Dikarya</taxon>
        <taxon>Ascomycota</taxon>
        <taxon>Saccharomycotina</taxon>
        <taxon>Pichiomycetes</taxon>
        <taxon>Metschnikowiaceae</taxon>
        <taxon>Metschnikowia</taxon>
    </lineage>
</organism>
<keyword evidence="4" id="KW-1185">Reference proteome</keyword>
<evidence type="ECO:0000259" key="2">
    <source>
        <dbReference type="Pfam" id="PF22542"/>
    </source>
</evidence>
<dbReference type="Pfam" id="PF10395">
    <property type="entry name" value="Utp8_b_propeller"/>
    <property type="match status" value="1"/>
</dbReference>
<feature type="domain" description="Utp8 C-terminal" evidence="2">
    <location>
        <begin position="383"/>
        <end position="726"/>
    </location>
</feature>
<sequence length="728" mass="81412">MSSETPSLGDTFTLTELPRIPDLLLSAKVVVPESQKNVSFDDTDTIDLGISKLIVSSYVLKLTPKFVWSYPLSPSTVIGSMDLKGLLYLIGLTDRKKSCLLLVRRTIEASESSEISIPAPAVAVKFYPGGAYVLLKTGALKIVSYDAENGAFKPDSHLVDAVPEIAKGTRPQTIIYHTFITKHAFSHKNDLLLYITSSAKLNSPTYNLIALDGDRSFEIYLITKSETAKNAIFSYTDGILYCLRPDSAELTSRALMKPQEPIKSLDLSSLLEDRKGDDLFLLRAVAPERLLISHKSLIYLINFKYGSLLSQHKNHSGNQVYLVFGLSVQGRSNELRNTYALYLNLEHTSNICKIKLIQVDVGLNHLSESLGKAIDTPSNERWSGLPSINDKDLKVSSHKQFQNMEFVFVNLEKAKLAQDPEKFDSIVIKFLKQTDSVQKLPKFSAALDRVVDHRFIELVLSLLLTVDEQGIVQFVHEELVPTATLAYLLTHPLFPLSFTKGLLVLLSSLEETDLLKRAIESCKAVTVEELITELINLTEVSDEVCSEGDSQEIAFVAEFLKATIDRLIKDHSLALITTKLLEKLNHDFEIDNKKLERMLDILINLNTNNSWTLTQAIIDVGGLFNWKVPTISALSEIIDLKIEALTQNSYNLTLTNQAILAVEQQQSKKKKKASQHVVDNIHEIISQRVQLDAILTMSNNTSNRKLMVDEGIELAKQIPSYSRERLIL</sequence>
<dbReference type="InterPro" id="IPR053881">
    <property type="entry name" value="Utp8_C"/>
</dbReference>
<proteinExistence type="predicted"/>
<accession>A0A4P9ZE99</accession>
<evidence type="ECO:0000313" key="4">
    <source>
        <dbReference type="Proteomes" id="UP000268321"/>
    </source>
</evidence>
<gene>
    <name evidence="3" type="ORF">METBISCDRAFT_26750</name>
</gene>
<dbReference type="AlphaFoldDB" id="A0A4P9ZE99"/>
<dbReference type="OrthoDB" id="4055624at2759"/>
<name>A0A4P9ZE99_9ASCO</name>
<reference evidence="4" key="1">
    <citation type="journal article" date="2018" name="Nat. Microbiol.">
        <title>Leveraging single-cell genomics to expand the fungal tree of life.</title>
        <authorList>
            <person name="Ahrendt S.R."/>
            <person name="Quandt C.A."/>
            <person name="Ciobanu D."/>
            <person name="Clum A."/>
            <person name="Salamov A."/>
            <person name="Andreopoulos B."/>
            <person name="Cheng J.F."/>
            <person name="Woyke T."/>
            <person name="Pelin A."/>
            <person name="Henrissat B."/>
            <person name="Reynolds N.K."/>
            <person name="Benny G.L."/>
            <person name="Smith M.E."/>
            <person name="James T.Y."/>
            <person name="Grigoriev I.V."/>
        </authorList>
    </citation>
    <scope>NUCLEOTIDE SEQUENCE [LARGE SCALE GENOMIC DNA]</scope>
    <source>
        <strain evidence="4">Baker2002</strain>
    </source>
</reference>
<dbReference type="Pfam" id="PF22542">
    <property type="entry name" value="Utp8_C"/>
    <property type="match status" value="1"/>
</dbReference>
<feature type="domain" description="Utp8 beta-propeller" evidence="1">
    <location>
        <begin position="6"/>
        <end position="374"/>
    </location>
</feature>
<protein>
    <recommendedName>
        <fullName evidence="5">U3 small nucleolar RNA-associated protein 8</fullName>
    </recommendedName>
</protein>